<reference evidence="2" key="2">
    <citation type="submission" date="2020-01" db="EMBL/GenBank/DDBJ databases">
        <authorList>
            <person name="Hornung B."/>
        </authorList>
    </citation>
    <scope>NUCLEOTIDE SEQUENCE</scope>
    <source>
        <strain evidence="2">PacBioINE</strain>
    </source>
</reference>
<keyword evidence="4" id="KW-1185">Reference proteome</keyword>
<evidence type="ECO:0000313" key="3">
    <source>
        <dbReference type="EMBL" id="CEJ09065.1"/>
    </source>
</evidence>
<dbReference type="Proteomes" id="UP001071230">
    <property type="component" value="Unassembled WGS sequence"/>
</dbReference>
<sequence>MQLNLTKSTVPAGAGCPTCGAPGQRVRKTTVVHQVLPEIELPADEEQYFLCRNPKCEVAYFQAEGRVYTQDRLKNKIWFKEITPPVPICYCLNVTEEEILHHVAEVQCCSTLEDIQKHTGANTGHECLTKNPAGG</sequence>
<dbReference type="Gene3D" id="1.10.10.1100">
    <property type="entry name" value="BFD-like [2Fe-2S]-binding domain"/>
    <property type="match status" value="1"/>
</dbReference>
<evidence type="ECO:0000313" key="2">
    <source>
        <dbReference type="EMBL" id="CAA7601716.1"/>
    </source>
</evidence>
<reference evidence="3" key="1">
    <citation type="submission" date="2014-11" db="EMBL/GenBank/DDBJ databases">
        <authorList>
            <person name="Hornung B.V."/>
        </authorList>
    </citation>
    <scope>NUCLEOTIDE SEQUENCE</scope>
    <source>
        <strain evidence="3">INE</strain>
    </source>
</reference>
<organism evidence="2">
    <name type="scientific">Acididesulfobacillus acetoxydans</name>
    <dbReference type="NCBI Taxonomy" id="1561005"/>
    <lineage>
        <taxon>Bacteria</taxon>
        <taxon>Bacillati</taxon>
        <taxon>Bacillota</taxon>
        <taxon>Clostridia</taxon>
        <taxon>Eubacteriales</taxon>
        <taxon>Peptococcaceae</taxon>
        <taxon>Acididesulfobacillus</taxon>
    </lineage>
</organism>
<proteinExistence type="predicted"/>
<dbReference type="AlphaFoldDB" id="A0A8S0XBW5"/>
<dbReference type="InterPro" id="IPR041854">
    <property type="entry name" value="BFD-like_2Fe2S-bd_dom_sf"/>
</dbReference>
<name>A0A8S0XBW5_9FIRM</name>
<dbReference type="Pfam" id="PF18423">
    <property type="entry name" value="zf_CopZ"/>
    <property type="match status" value="1"/>
</dbReference>
<evidence type="ECO:0000313" key="4">
    <source>
        <dbReference type="Proteomes" id="UP001071230"/>
    </source>
</evidence>
<dbReference type="EMBL" id="CDGJ01000110">
    <property type="protein sequence ID" value="CEJ09065.1"/>
    <property type="molecule type" value="Genomic_DNA"/>
</dbReference>
<dbReference type="Gene3D" id="2.20.25.270">
    <property type="match status" value="1"/>
</dbReference>
<protein>
    <submittedName>
        <fullName evidence="2">BFD-like [2Fe-2S] binding domain protein</fullName>
    </submittedName>
    <submittedName>
        <fullName evidence="3">NAD(P)H-nitrite reductase</fullName>
    </submittedName>
</protein>
<accession>A0A8S0XBW5</accession>
<dbReference type="EMBL" id="LR746496">
    <property type="protein sequence ID" value="CAA7601716.1"/>
    <property type="molecule type" value="Genomic_DNA"/>
</dbReference>
<feature type="domain" description="CopZ zinc binding" evidence="1">
    <location>
        <begin position="15"/>
        <end position="74"/>
    </location>
</feature>
<dbReference type="Proteomes" id="UP000836597">
    <property type="component" value="Chromosome"/>
</dbReference>
<dbReference type="KEGG" id="aacx:DEACI_2383"/>
<evidence type="ECO:0000259" key="1">
    <source>
        <dbReference type="Pfam" id="PF18423"/>
    </source>
</evidence>
<dbReference type="InterPro" id="IPR040890">
    <property type="entry name" value="Znf_CopZ"/>
</dbReference>
<gene>
    <name evidence="2" type="ORF">DEACI_2383</name>
    <name evidence="3" type="ORF">DEACI_3548</name>
</gene>